<dbReference type="STRING" id="1156394.T0RHB1"/>
<dbReference type="InterPro" id="IPR029058">
    <property type="entry name" value="AB_hydrolase_fold"/>
</dbReference>
<evidence type="ECO:0000313" key="2">
    <source>
        <dbReference type="EMBL" id="EQC29202.1"/>
    </source>
</evidence>
<feature type="domain" description="AB hydrolase-1" evidence="1">
    <location>
        <begin position="65"/>
        <end position="310"/>
    </location>
</feature>
<dbReference type="GO" id="GO:0003824">
    <property type="term" value="F:catalytic activity"/>
    <property type="evidence" value="ECO:0007669"/>
    <property type="project" value="InterPro"/>
</dbReference>
<dbReference type="PRINTS" id="PR00412">
    <property type="entry name" value="EPOXHYDRLASE"/>
</dbReference>
<dbReference type="GO" id="GO:0016020">
    <property type="term" value="C:membrane"/>
    <property type="evidence" value="ECO:0007669"/>
    <property type="project" value="TreeGrafter"/>
</dbReference>
<dbReference type="Gene3D" id="3.40.50.1820">
    <property type="entry name" value="alpha/beta hydrolase"/>
    <property type="match status" value="1"/>
</dbReference>
<keyword evidence="3" id="KW-1185">Reference proteome</keyword>
<dbReference type="eggNOG" id="KOG1454">
    <property type="taxonomic scope" value="Eukaryota"/>
</dbReference>
<dbReference type="RefSeq" id="XP_008617380.1">
    <property type="nucleotide sequence ID" value="XM_008619158.1"/>
</dbReference>
<gene>
    <name evidence="2" type="ORF">SDRG_13075</name>
</gene>
<name>T0RHB1_SAPDV</name>
<evidence type="ECO:0000313" key="3">
    <source>
        <dbReference type="Proteomes" id="UP000030762"/>
    </source>
</evidence>
<dbReference type="InterPro" id="IPR000073">
    <property type="entry name" value="AB_hydrolase_1"/>
</dbReference>
<dbReference type="EMBL" id="JH767186">
    <property type="protein sequence ID" value="EQC29202.1"/>
    <property type="molecule type" value="Genomic_DNA"/>
</dbReference>
<dbReference type="PANTHER" id="PTHR43798:SF33">
    <property type="entry name" value="HYDROLASE, PUTATIVE (AFU_ORTHOLOGUE AFUA_2G14860)-RELATED"/>
    <property type="match status" value="1"/>
</dbReference>
<dbReference type="SUPFAM" id="SSF53474">
    <property type="entry name" value="alpha/beta-Hydrolases"/>
    <property type="match status" value="1"/>
</dbReference>
<dbReference type="GeneID" id="19953802"/>
<dbReference type="AlphaFoldDB" id="T0RHB1"/>
<dbReference type="OMA" id="MMANQRI"/>
<dbReference type="FunCoup" id="T0RHB1">
    <property type="interactions" value="14"/>
</dbReference>
<dbReference type="OrthoDB" id="6431331at2759"/>
<protein>
    <recommendedName>
        <fullName evidence="1">AB hydrolase-1 domain-containing protein</fullName>
    </recommendedName>
</protein>
<accession>T0RHB1</accession>
<dbReference type="PANTHER" id="PTHR43798">
    <property type="entry name" value="MONOACYLGLYCEROL LIPASE"/>
    <property type="match status" value="1"/>
</dbReference>
<dbReference type="InterPro" id="IPR000639">
    <property type="entry name" value="Epox_hydrolase-like"/>
</dbReference>
<organism evidence="2 3">
    <name type="scientific">Saprolegnia diclina (strain VS20)</name>
    <dbReference type="NCBI Taxonomy" id="1156394"/>
    <lineage>
        <taxon>Eukaryota</taxon>
        <taxon>Sar</taxon>
        <taxon>Stramenopiles</taxon>
        <taxon>Oomycota</taxon>
        <taxon>Saprolegniomycetes</taxon>
        <taxon>Saprolegniales</taxon>
        <taxon>Saprolegniaceae</taxon>
        <taxon>Saprolegnia</taxon>
    </lineage>
</organism>
<evidence type="ECO:0000259" key="1">
    <source>
        <dbReference type="Pfam" id="PF12697"/>
    </source>
</evidence>
<reference evidence="2 3" key="1">
    <citation type="submission" date="2012-04" db="EMBL/GenBank/DDBJ databases">
        <title>The Genome Sequence of Saprolegnia declina VS20.</title>
        <authorList>
            <consortium name="The Broad Institute Genome Sequencing Platform"/>
            <person name="Russ C."/>
            <person name="Nusbaum C."/>
            <person name="Tyler B."/>
            <person name="van West P."/>
            <person name="Dieguez-Uribeondo J."/>
            <person name="de Bruijn I."/>
            <person name="Tripathy S."/>
            <person name="Jiang R."/>
            <person name="Young S.K."/>
            <person name="Zeng Q."/>
            <person name="Gargeya S."/>
            <person name="Fitzgerald M."/>
            <person name="Haas B."/>
            <person name="Abouelleil A."/>
            <person name="Alvarado L."/>
            <person name="Arachchi H.M."/>
            <person name="Berlin A."/>
            <person name="Chapman S.B."/>
            <person name="Goldberg J."/>
            <person name="Griggs A."/>
            <person name="Gujja S."/>
            <person name="Hansen M."/>
            <person name="Howarth C."/>
            <person name="Imamovic A."/>
            <person name="Larimer J."/>
            <person name="McCowen C."/>
            <person name="Montmayeur A."/>
            <person name="Murphy C."/>
            <person name="Neiman D."/>
            <person name="Pearson M."/>
            <person name="Priest M."/>
            <person name="Roberts A."/>
            <person name="Saif S."/>
            <person name="Shea T."/>
            <person name="Sisk P."/>
            <person name="Sykes S."/>
            <person name="Wortman J."/>
            <person name="Nusbaum C."/>
            <person name="Birren B."/>
        </authorList>
    </citation>
    <scope>NUCLEOTIDE SEQUENCE [LARGE SCALE GENOMIC DNA]</scope>
    <source>
        <strain evidence="2 3">VS20</strain>
    </source>
</reference>
<dbReference type="InParanoid" id="T0RHB1"/>
<dbReference type="Proteomes" id="UP000030762">
    <property type="component" value="Unassembled WGS sequence"/>
</dbReference>
<sequence length="328" mass="36251">MEPSCSVRSVSNKVFRCAAEVFLNSMRSRFGYVKQHVDAGGYHWSFLERGPRSSEATVSTPEHVVLFVHGFSSEKDSWLSVASRTLPSSRVLIPDLPGHGMTAPLSHAAEYGAAVQVERLKAFVDATIPKDVPIHLVGCSMGGLISGLYAATYPDQLQSLTLICPAGISMPRRSPVLAKYEDEGVNIMRAGTVDEFQDLMQYIAYRPPGYVMEKPKGMRKIMLGLMTSYRAERMPIFDKVLEDMMANQRILEDNLHKIRVPTVVLWGQEDQILDVSCIERLDGKLAHAHVVVVPKCGHIVQQSYPELCAAYINQLIAETSPSTAMALA</sequence>
<dbReference type="PRINTS" id="PR00111">
    <property type="entry name" value="ABHYDROLASE"/>
</dbReference>
<dbReference type="VEuPathDB" id="FungiDB:SDRG_13075"/>
<dbReference type="InterPro" id="IPR050266">
    <property type="entry name" value="AB_hydrolase_sf"/>
</dbReference>
<proteinExistence type="predicted"/>
<dbReference type="Pfam" id="PF12697">
    <property type="entry name" value="Abhydrolase_6"/>
    <property type="match status" value="1"/>
</dbReference>